<dbReference type="AlphaFoldDB" id="A0A1I7WGD9"/>
<organism evidence="1 2">
    <name type="scientific">Heterorhabditis bacteriophora</name>
    <name type="common">Entomopathogenic nematode worm</name>
    <dbReference type="NCBI Taxonomy" id="37862"/>
    <lineage>
        <taxon>Eukaryota</taxon>
        <taxon>Metazoa</taxon>
        <taxon>Ecdysozoa</taxon>
        <taxon>Nematoda</taxon>
        <taxon>Chromadorea</taxon>
        <taxon>Rhabditida</taxon>
        <taxon>Rhabditina</taxon>
        <taxon>Rhabditomorpha</taxon>
        <taxon>Strongyloidea</taxon>
        <taxon>Heterorhabditidae</taxon>
        <taxon>Heterorhabditis</taxon>
    </lineage>
</organism>
<reference evidence="2" key="1">
    <citation type="submission" date="2016-11" db="UniProtKB">
        <authorList>
            <consortium name="WormBaseParasite"/>
        </authorList>
    </citation>
    <scope>IDENTIFICATION</scope>
</reference>
<accession>A0A1I7WGD9</accession>
<sequence>MGIKLIGFYIRLPPTLSEGGLRVCRVKDHDIPRRQKEGDEDLLFQSLILIGSVRLDGKLVAGGELT</sequence>
<evidence type="ECO:0000313" key="2">
    <source>
        <dbReference type="WBParaSite" id="Hba_04054"/>
    </source>
</evidence>
<evidence type="ECO:0000313" key="1">
    <source>
        <dbReference type="Proteomes" id="UP000095283"/>
    </source>
</evidence>
<proteinExistence type="predicted"/>
<dbReference type="Proteomes" id="UP000095283">
    <property type="component" value="Unplaced"/>
</dbReference>
<name>A0A1I7WGD9_HETBA</name>
<dbReference type="WBParaSite" id="Hba_04054">
    <property type="protein sequence ID" value="Hba_04054"/>
    <property type="gene ID" value="Hba_04054"/>
</dbReference>
<protein>
    <submittedName>
        <fullName evidence="2">Uncharacterized protein</fullName>
    </submittedName>
</protein>
<keyword evidence="1" id="KW-1185">Reference proteome</keyword>